<dbReference type="InterPro" id="IPR045861">
    <property type="entry name" value="CorA_cytoplasmic_dom"/>
</dbReference>
<gene>
    <name evidence="14" type="ORF">GTO89_04075</name>
</gene>
<accession>A0A845LH81</accession>
<comment type="similarity">
    <text evidence="2">Belongs to the CorA metal ion transporter (MIT) (TC 1.A.35) family.</text>
</comment>
<evidence type="ECO:0000256" key="5">
    <source>
        <dbReference type="ARBA" id="ARBA00022692"/>
    </source>
</evidence>
<evidence type="ECO:0000256" key="4">
    <source>
        <dbReference type="ARBA" id="ARBA00022475"/>
    </source>
</evidence>
<protein>
    <recommendedName>
        <fullName evidence="16">Magnesium transporter CorA</fullName>
    </recommendedName>
</protein>
<dbReference type="EMBL" id="WXEX01000003">
    <property type="protein sequence ID" value="MZP42216.1"/>
    <property type="molecule type" value="Genomic_DNA"/>
</dbReference>
<keyword evidence="9 13" id="KW-0472">Membrane</keyword>
<proteinExistence type="inferred from homology"/>
<dbReference type="RefSeq" id="WP_161260797.1">
    <property type="nucleotide sequence ID" value="NZ_JAFBDC010000006.1"/>
</dbReference>
<dbReference type="GO" id="GO:0015095">
    <property type="term" value="F:magnesium ion transmembrane transporter activity"/>
    <property type="evidence" value="ECO:0007669"/>
    <property type="project" value="TreeGrafter"/>
</dbReference>
<feature type="transmembrane region" description="Helical" evidence="13">
    <location>
        <begin position="258"/>
        <end position="278"/>
    </location>
</feature>
<dbReference type="GO" id="GO:0005886">
    <property type="term" value="C:plasma membrane"/>
    <property type="evidence" value="ECO:0007669"/>
    <property type="project" value="UniProtKB-SubCell"/>
</dbReference>
<keyword evidence="12" id="KW-0175">Coiled coil</keyword>
<dbReference type="GO" id="GO:0015087">
    <property type="term" value="F:cobalt ion transmembrane transporter activity"/>
    <property type="evidence" value="ECO:0007669"/>
    <property type="project" value="TreeGrafter"/>
</dbReference>
<keyword evidence="3" id="KW-0813">Transport</keyword>
<name>A0A845LH81_HELGE</name>
<keyword evidence="6" id="KW-0460">Magnesium</keyword>
<evidence type="ECO:0008006" key="16">
    <source>
        <dbReference type="Google" id="ProtNLM"/>
    </source>
</evidence>
<dbReference type="InterPro" id="IPR045863">
    <property type="entry name" value="CorA_TM1_TM2"/>
</dbReference>
<dbReference type="InterPro" id="IPR002523">
    <property type="entry name" value="MgTranspt_CorA/ZnTranspt_ZntB"/>
</dbReference>
<evidence type="ECO:0000256" key="1">
    <source>
        <dbReference type="ARBA" id="ARBA00004651"/>
    </source>
</evidence>
<comment type="caution">
    <text evidence="14">The sequence shown here is derived from an EMBL/GenBank/DDBJ whole genome shotgun (WGS) entry which is preliminary data.</text>
</comment>
<keyword evidence="15" id="KW-1185">Reference proteome</keyword>
<keyword evidence="5 13" id="KW-0812">Transmembrane</keyword>
<evidence type="ECO:0000313" key="14">
    <source>
        <dbReference type="EMBL" id="MZP42216.1"/>
    </source>
</evidence>
<evidence type="ECO:0000256" key="11">
    <source>
        <dbReference type="ARBA" id="ARBA00045497"/>
    </source>
</evidence>
<comment type="subcellular location">
    <subcellularLocation>
        <location evidence="1">Cell membrane</location>
        <topology evidence="1">Multi-pass membrane protein</topology>
    </subcellularLocation>
</comment>
<evidence type="ECO:0000256" key="10">
    <source>
        <dbReference type="ARBA" id="ARBA00034269"/>
    </source>
</evidence>
<dbReference type="PANTHER" id="PTHR46494">
    <property type="entry name" value="CORA FAMILY METAL ION TRANSPORTER (EUROFUNG)"/>
    <property type="match status" value="1"/>
</dbReference>
<dbReference type="CDD" id="cd12822">
    <property type="entry name" value="TmCorA-like"/>
    <property type="match status" value="1"/>
</dbReference>
<dbReference type="OrthoDB" id="9803416at2"/>
<evidence type="ECO:0000256" key="9">
    <source>
        <dbReference type="ARBA" id="ARBA00023136"/>
    </source>
</evidence>
<dbReference type="SUPFAM" id="SSF143865">
    <property type="entry name" value="CorA soluble domain-like"/>
    <property type="match status" value="1"/>
</dbReference>
<keyword evidence="7 13" id="KW-1133">Transmembrane helix</keyword>
<evidence type="ECO:0000256" key="7">
    <source>
        <dbReference type="ARBA" id="ARBA00022989"/>
    </source>
</evidence>
<dbReference type="Proteomes" id="UP000471031">
    <property type="component" value="Unassembled WGS sequence"/>
</dbReference>
<evidence type="ECO:0000256" key="3">
    <source>
        <dbReference type="ARBA" id="ARBA00022448"/>
    </source>
</evidence>
<keyword evidence="8" id="KW-0406">Ion transport</keyword>
<dbReference type="AlphaFoldDB" id="A0A845LH81"/>
<comment type="catalytic activity">
    <reaction evidence="10">
        <text>Mg(2+)(in) = Mg(2+)(out)</text>
        <dbReference type="Rhea" id="RHEA:29827"/>
        <dbReference type="ChEBI" id="CHEBI:18420"/>
    </reaction>
</comment>
<organism evidence="14 15">
    <name type="scientific">Heliomicrobium gestii</name>
    <name type="common">Heliobacterium gestii</name>
    <dbReference type="NCBI Taxonomy" id="2699"/>
    <lineage>
        <taxon>Bacteria</taxon>
        <taxon>Bacillati</taxon>
        <taxon>Bacillota</taxon>
        <taxon>Clostridia</taxon>
        <taxon>Eubacteriales</taxon>
        <taxon>Heliobacteriaceae</taxon>
        <taxon>Heliomicrobium</taxon>
    </lineage>
</organism>
<feature type="transmembrane region" description="Helical" evidence="13">
    <location>
        <begin position="227"/>
        <end position="246"/>
    </location>
</feature>
<evidence type="ECO:0000256" key="13">
    <source>
        <dbReference type="SAM" id="Phobius"/>
    </source>
</evidence>
<dbReference type="Gene3D" id="1.20.58.340">
    <property type="entry name" value="Magnesium transport protein CorA, transmembrane region"/>
    <property type="match status" value="2"/>
</dbReference>
<dbReference type="GO" id="GO:0050897">
    <property type="term" value="F:cobalt ion binding"/>
    <property type="evidence" value="ECO:0007669"/>
    <property type="project" value="TreeGrafter"/>
</dbReference>
<dbReference type="Pfam" id="PF01544">
    <property type="entry name" value="CorA"/>
    <property type="match status" value="1"/>
</dbReference>
<dbReference type="PANTHER" id="PTHR46494:SF1">
    <property type="entry name" value="CORA FAMILY METAL ION TRANSPORTER (EUROFUNG)"/>
    <property type="match status" value="1"/>
</dbReference>
<dbReference type="GO" id="GO:0000287">
    <property type="term" value="F:magnesium ion binding"/>
    <property type="evidence" value="ECO:0007669"/>
    <property type="project" value="TreeGrafter"/>
</dbReference>
<evidence type="ECO:0000256" key="12">
    <source>
        <dbReference type="SAM" id="Coils"/>
    </source>
</evidence>
<dbReference type="SUPFAM" id="SSF144083">
    <property type="entry name" value="Magnesium transport protein CorA, transmembrane region"/>
    <property type="match status" value="1"/>
</dbReference>
<evidence type="ECO:0000256" key="8">
    <source>
        <dbReference type="ARBA" id="ARBA00023065"/>
    </source>
</evidence>
<evidence type="ECO:0000313" key="15">
    <source>
        <dbReference type="Proteomes" id="UP000471031"/>
    </source>
</evidence>
<feature type="coiled-coil region" evidence="12">
    <location>
        <begin position="177"/>
        <end position="204"/>
    </location>
</feature>
<evidence type="ECO:0000256" key="2">
    <source>
        <dbReference type="ARBA" id="ARBA00009765"/>
    </source>
</evidence>
<reference evidence="14 15" key="1">
    <citation type="submission" date="2020-01" db="EMBL/GenBank/DDBJ databases">
        <title>Whole genome sequence of Heliobacterium gestii DSM 11169.</title>
        <authorList>
            <person name="Kyndt J.A."/>
            <person name="Meyer T.E."/>
        </authorList>
    </citation>
    <scope>NUCLEOTIDE SEQUENCE [LARGE SCALE GENOMIC DNA]</scope>
    <source>
        <strain evidence="14 15">DSM 11169</strain>
    </source>
</reference>
<sequence length="284" mass="32656">MRQVDSGGVTVRYSTDPAELPPEAQVFVRPHFRGNRLLSHDKGMLAVTLSCFQKGSAETSPLLIAWDSARIILYSKVHLPVIDRCLNAADKGEFCPSHRIVFFLLSELFDGNLRIFGTIEGELDRLEESIALRERPIPIDHLFALRKRLLALHQDTFAKRRLINKLIEHLHLQGSSNSEMLQELRDLLEDISELSYEIQGLRESLQGLLELRLSLQGQRANQIMQKLTVVTSIFLPLTFIVGVYGMNFEVMPELRWPYGYYAVLAIMAVIAGWLMVYFRRKRWF</sequence>
<keyword evidence="4" id="KW-1003">Cell membrane</keyword>
<comment type="function">
    <text evidence="11">Mediates influx of magnesium ions. Alternates between open and closed states. Activated by low cytoplasmic Mg(2+) levels. Inactive when cytoplasmic Mg(2+) levels are high.</text>
</comment>
<dbReference type="FunFam" id="1.20.58.340:FF:000004">
    <property type="entry name" value="Magnesium transport protein CorA"/>
    <property type="match status" value="1"/>
</dbReference>
<evidence type="ECO:0000256" key="6">
    <source>
        <dbReference type="ARBA" id="ARBA00022842"/>
    </source>
</evidence>